<sequence>CQWQTVVRNVRKGHDAILRSILWPILAYGFRHENTSKDEKAGLALGLPLPRRQQCSEIRIF</sequence>
<comment type="caution">
    <text evidence="1">The sequence shown here is derived from an EMBL/GenBank/DDBJ whole genome shotgun (WGS) entry which is preliminary data.</text>
</comment>
<evidence type="ECO:0000313" key="2">
    <source>
        <dbReference type="Proteomes" id="UP001352263"/>
    </source>
</evidence>
<organism evidence="1 2">
    <name type="scientific">Noviherbaspirillum album</name>
    <dbReference type="NCBI Taxonomy" id="3080276"/>
    <lineage>
        <taxon>Bacteria</taxon>
        <taxon>Pseudomonadati</taxon>
        <taxon>Pseudomonadota</taxon>
        <taxon>Betaproteobacteria</taxon>
        <taxon>Burkholderiales</taxon>
        <taxon>Oxalobacteraceae</taxon>
        <taxon>Noviherbaspirillum</taxon>
    </lineage>
</organism>
<accession>A0ABU6JFZ9</accession>
<evidence type="ECO:0008006" key="3">
    <source>
        <dbReference type="Google" id="ProtNLM"/>
    </source>
</evidence>
<feature type="non-terminal residue" evidence="1">
    <location>
        <position position="1"/>
    </location>
</feature>
<dbReference type="RefSeq" id="WP_326509260.1">
    <property type="nucleotide sequence ID" value="NZ_JAWIIV010000032.1"/>
</dbReference>
<reference evidence="1 2" key="1">
    <citation type="submission" date="2023-10" db="EMBL/GenBank/DDBJ databases">
        <title>Noviherbaspirillum sp. CPCC 100848 genome assembly.</title>
        <authorList>
            <person name="Li X.Y."/>
            <person name="Fang X.M."/>
        </authorList>
    </citation>
    <scope>NUCLEOTIDE SEQUENCE [LARGE SCALE GENOMIC DNA]</scope>
    <source>
        <strain evidence="1 2">CPCC 100848</strain>
    </source>
</reference>
<keyword evidence="2" id="KW-1185">Reference proteome</keyword>
<proteinExistence type="predicted"/>
<dbReference type="Proteomes" id="UP001352263">
    <property type="component" value="Unassembled WGS sequence"/>
</dbReference>
<dbReference type="EMBL" id="JAWIIV010000032">
    <property type="protein sequence ID" value="MEC4722589.1"/>
    <property type="molecule type" value="Genomic_DNA"/>
</dbReference>
<name>A0ABU6JFZ9_9BURK</name>
<protein>
    <recommendedName>
        <fullName evidence="3">Transposase</fullName>
    </recommendedName>
</protein>
<gene>
    <name evidence="1" type="ORF">RY831_25820</name>
</gene>
<evidence type="ECO:0000313" key="1">
    <source>
        <dbReference type="EMBL" id="MEC4722589.1"/>
    </source>
</evidence>